<feature type="region of interest" description="Disordered" evidence="1">
    <location>
        <begin position="1"/>
        <end position="24"/>
    </location>
</feature>
<gene>
    <name evidence="2" type="ORF">C7R92_26875</name>
</gene>
<dbReference type="EMBL" id="PXZO01000060">
    <property type="protein sequence ID" value="PSK04168.1"/>
    <property type="molecule type" value="Genomic_DNA"/>
</dbReference>
<dbReference type="RefSeq" id="WP_017249195.1">
    <property type="nucleotide sequence ID" value="NZ_JARMGD010000052.1"/>
</dbReference>
<dbReference type="Proteomes" id="UP000241645">
    <property type="component" value="Unassembled WGS sequence"/>
</dbReference>
<dbReference type="GeneID" id="95753712"/>
<keyword evidence="3" id="KW-1185">Reference proteome</keyword>
<organism evidence="2 3">
    <name type="scientific">Brevibacillus porteri</name>
    <dbReference type="NCBI Taxonomy" id="2126350"/>
    <lineage>
        <taxon>Bacteria</taxon>
        <taxon>Bacillati</taxon>
        <taxon>Bacillota</taxon>
        <taxon>Bacilli</taxon>
        <taxon>Bacillales</taxon>
        <taxon>Paenibacillaceae</taxon>
        <taxon>Brevibacillus</taxon>
    </lineage>
</organism>
<evidence type="ECO:0000313" key="3">
    <source>
        <dbReference type="Proteomes" id="UP000241645"/>
    </source>
</evidence>
<sequence length="99" mass="11338">MMEKIGTPTNPDPNPEPEPEPTGDNALLVIKMISGLEKEFELTASEVQDFIDWYNGRADGRGKETYMFDKDFNKGPFTSRKDYVAFSKVQSFEVMEYTK</sequence>
<evidence type="ECO:0008006" key="4">
    <source>
        <dbReference type="Google" id="ProtNLM"/>
    </source>
</evidence>
<protein>
    <recommendedName>
        <fullName evidence="4">Galactose oxidase</fullName>
    </recommendedName>
</protein>
<reference evidence="2 3" key="1">
    <citation type="submission" date="2018-03" db="EMBL/GenBank/DDBJ databases">
        <title>Brevisbacillus phylogenomics.</title>
        <authorList>
            <person name="Dunlap C."/>
        </authorList>
    </citation>
    <scope>NUCLEOTIDE SEQUENCE [LARGE SCALE GENOMIC DNA]</scope>
    <source>
        <strain evidence="2 3">NRRL B-41110</strain>
    </source>
</reference>
<name>A0ABX5FJQ8_9BACL</name>
<evidence type="ECO:0000313" key="2">
    <source>
        <dbReference type="EMBL" id="PSK04168.1"/>
    </source>
</evidence>
<accession>A0ABX5FJQ8</accession>
<comment type="caution">
    <text evidence="2">The sequence shown here is derived from an EMBL/GenBank/DDBJ whole genome shotgun (WGS) entry which is preliminary data.</text>
</comment>
<proteinExistence type="predicted"/>
<evidence type="ECO:0000256" key="1">
    <source>
        <dbReference type="SAM" id="MobiDB-lite"/>
    </source>
</evidence>